<evidence type="ECO:0000256" key="4">
    <source>
        <dbReference type="ARBA" id="ARBA00022759"/>
    </source>
</evidence>
<comment type="caution">
    <text evidence="8">The sequence shown here is derived from an EMBL/GenBank/DDBJ whole genome shotgun (WGS) entry which is preliminary data.</text>
</comment>
<sequence>MRILKDDGWVIDRIKGSHHIMKHPTKPGRPVIPLHNEELKPGTYNNILKQAGLK</sequence>
<evidence type="ECO:0000256" key="3">
    <source>
        <dbReference type="ARBA" id="ARBA00022722"/>
    </source>
</evidence>
<dbReference type="InterPro" id="IPR012933">
    <property type="entry name" value="HicA_mRNA_interferase"/>
</dbReference>
<keyword evidence="2" id="KW-1277">Toxin-antitoxin system</keyword>
<keyword evidence="9" id="KW-1185">Reference proteome</keyword>
<dbReference type="GO" id="GO:0016787">
    <property type="term" value="F:hydrolase activity"/>
    <property type="evidence" value="ECO:0007669"/>
    <property type="project" value="UniProtKB-KW"/>
</dbReference>
<accession>A0A6I2UBY2</accession>
<organism evidence="8 9">
    <name type="scientific">Anaerovibrio slackiae</name>
    <dbReference type="NCBI Taxonomy" id="2652309"/>
    <lineage>
        <taxon>Bacteria</taxon>
        <taxon>Bacillati</taxon>
        <taxon>Bacillota</taxon>
        <taxon>Negativicutes</taxon>
        <taxon>Selenomonadales</taxon>
        <taxon>Selenomonadaceae</taxon>
        <taxon>Anaerovibrio</taxon>
    </lineage>
</organism>
<dbReference type="Pfam" id="PF07927">
    <property type="entry name" value="HicA_toxin"/>
    <property type="match status" value="1"/>
</dbReference>
<evidence type="ECO:0000313" key="9">
    <source>
        <dbReference type="Proteomes" id="UP000433181"/>
    </source>
</evidence>
<reference evidence="8 9" key="1">
    <citation type="submission" date="2019-08" db="EMBL/GenBank/DDBJ databases">
        <title>In-depth cultivation of the pig gut microbiome towards novel bacterial diversity and tailored functional studies.</title>
        <authorList>
            <person name="Wylensek D."/>
            <person name="Hitch T.C.A."/>
            <person name="Clavel T."/>
        </authorList>
    </citation>
    <scope>NUCLEOTIDE SEQUENCE [LARGE SCALE GENOMIC DNA]</scope>
    <source>
        <strain evidence="8 9">WCA-693-APC-5D-A</strain>
    </source>
</reference>
<dbReference type="AlphaFoldDB" id="A0A6I2UBY2"/>
<dbReference type="GO" id="GO:0003729">
    <property type="term" value="F:mRNA binding"/>
    <property type="evidence" value="ECO:0007669"/>
    <property type="project" value="InterPro"/>
</dbReference>
<dbReference type="EMBL" id="VUNR01000015">
    <property type="protein sequence ID" value="MSU09018.1"/>
    <property type="molecule type" value="Genomic_DNA"/>
</dbReference>
<evidence type="ECO:0000256" key="6">
    <source>
        <dbReference type="ARBA" id="ARBA00022884"/>
    </source>
</evidence>
<dbReference type="GO" id="GO:0004519">
    <property type="term" value="F:endonuclease activity"/>
    <property type="evidence" value="ECO:0007669"/>
    <property type="project" value="UniProtKB-KW"/>
</dbReference>
<gene>
    <name evidence="8" type="ORF">FYJ84_08480</name>
</gene>
<dbReference type="Proteomes" id="UP000433181">
    <property type="component" value="Unassembled WGS sequence"/>
</dbReference>
<comment type="similarity">
    <text evidence="1">Belongs to the HicA mRNA interferase family.</text>
</comment>
<evidence type="ECO:0000313" key="8">
    <source>
        <dbReference type="EMBL" id="MSU09018.1"/>
    </source>
</evidence>
<keyword evidence="6" id="KW-0694">RNA-binding</keyword>
<evidence type="ECO:0000256" key="1">
    <source>
        <dbReference type="ARBA" id="ARBA00006620"/>
    </source>
</evidence>
<dbReference type="InterPro" id="IPR038570">
    <property type="entry name" value="HicA_sf"/>
</dbReference>
<proteinExistence type="inferred from homology"/>
<keyword evidence="7" id="KW-0346">Stress response</keyword>
<name>A0A6I2UBY2_9FIRM</name>
<keyword evidence="4" id="KW-0255">Endonuclease</keyword>
<dbReference type="RefSeq" id="WP_405723373.1">
    <property type="nucleotide sequence ID" value="NZ_JBGVFM010000071.1"/>
</dbReference>
<dbReference type="Gene3D" id="3.30.920.30">
    <property type="entry name" value="Hypothetical protein"/>
    <property type="match status" value="1"/>
</dbReference>
<evidence type="ECO:0000256" key="2">
    <source>
        <dbReference type="ARBA" id="ARBA00022649"/>
    </source>
</evidence>
<evidence type="ECO:0000256" key="5">
    <source>
        <dbReference type="ARBA" id="ARBA00022801"/>
    </source>
</evidence>
<protein>
    <submittedName>
        <fullName evidence="8">Type II toxin-antitoxin system HicA family toxin</fullName>
    </submittedName>
</protein>
<evidence type="ECO:0000256" key="7">
    <source>
        <dbReference type="ARBA" id="ARBA00023016"/>
    </source>
</evidence>
<keyword evidence="5" id="KW-0378">Hydrolase</keyword>
<dbReference type="SUPFAM" id="SSF54786">
    <property type="entry name" value="YcfA/nrd intein domain"/>
    <property type="match status" value="1"/>
</dbReference>
<keyword evidence="3" id="KW-0540">Nuclease</keyword>